<gene>
    <name evidence="2" type="ORF">PECM_008671</name>
</gene>
<feature type="region of interest" description="Disordered" evidence="1">
    <location>
        <begin position="177"/>
        <end position="233"/>
    </location>
</feature>
<proteinExistence type="predicted"/>
<accession>A0A8J8WGC4</accession>
<keyword evidence="3" id="KW-1185">Reference proteome</keyword>
<feature type="compositionally biased region" description="Polar residues" evidence="1">
    <location>
        <begin position="218"/>
        <end position="230"/>
    </location>
</feature>
<protein>
    <submittedName>
        <fullName evidence="2">Uncharacterized protein</fullName>
    </submittedName>
</protein>
<sequence>MSPGFRECASPEFEPARCVLLEPSENAAAIRIPTVNGKQQAKGESRPQADCPKSTNPYERKPRRKTREDKYVYKQTSTMDRLCQGKSDKTKRTRVSRKHTINDTFHASNVPRQRLTLRDAQHVGIFGKGKASSPVNLQKAQDISFLERKFLGSPCSAIRKAEPIHIRAEKFTDAMLMPAKSHAKRPRPTPFEYDFRGPGGSFDGQEAIEPSAYPPSLPSDQKFQGPSGLSQEKDDLFKAGDMAVSRAFPKDLNQQSPLPATSRSPTPSSWPVTNERLSRESEAVCDDLLEILHVGLCSTNEPPIRDSSGRGEVDIEHLKFLLQERKIYWDSKHLTTACNIGNAMRMRSEGLYSDGLNHHADIESASPVEGLLPSSRERVYRGYPSDRLQTGQYPSPRVAPQHTQAWYQHEQPPSSPIIDDDLFIESLEAAYRSIVGEENEQPENSARVTPCPSKLMDISVLGTGGPSYNTSQQKELSPSYTHNVITPRNISMKRPSQSMINAYEVFPPSHATDVHEFEPPTTPHRRVSGALNIPIFDSSLKRYEVSAAGNIQANPHVPIPPGFWKKRRLI</sequence>
<name>A0A8J8WGC4_9EURO</name>
<feature type="region of interest" description="Disordered" evidence="1">
    <location>
        <begin position="30"/>
        <end position="68"/>
    </location>
</feature>
<dbReference type="Proteomes" id="UP000631181">
    <property type="component" value="Unassembled WGS sequence"/>
</dbReference>
<evidence type="ECO:0000256" key="1">
    <source>
        <dbReference type="SAM" id="MobiDB-lite"/>
    </source>
</evidence>
<comment type="caution">
    <text evidence="2">The sequence shown here is derived from an EMBL/GenBank/DDBJ whole genome shotgun (WGS) entry which is preliminary data.</text>
</comment>
<organism evidence="2 3">
    <name type="scientific">Penicillium ucsense</name>
    <dbReference type="NCBI Taxonomy" id="2839758"/>
    <lineage>
        <taxon>Eukaryota</taxon>
        <taxon>Fungi</taxon>
        <taxon>Dikarya</taxon>
        <taxon>Ascomycota</taxon>
        <taxon>Pezizomycotina</taxon>
        <taxon>Eurotiomycetes</taxon>
        <taxon>Eurotiomycetidae</taxon>
        <taxon>Eurotiales</taxon>
        <taxon>Aspergillaceae</taxon>
        <taxon>Penicillium</taxon>
    </lineage>
</organism>
<reference evidence="2" key="1">
    <citation type="journal article" date="2020" name="Front. Microbiol.">
        <title>Gene regulatory networks of Penicillium echinulatum 2HH and Penicillium oxalicum 114-2 inferred by a computational biology approach.</title>
        <authorList>
            <person name="Lenz A.R."/>
            <person name="Galan-Vasquez E."/>
            <person name="Balbinot E."/>
            <person name="De Abreu F.P."/>
            <person name="De Oliveira N.S."/>
            <person name="Da Rosa L.O."/>
            <person name="De Avila E Silva S."/>
            <person name="Camassola M."/>
            <person name="Dillon A.J.P."/>
            <person name="Perez-Rueda E."/>
        </authorList>
    </citation>
    <scope>NUCLEOTIDE SEQUENCE</scope>
    <source>
        <strain evidence="2">S1M29</strain>
    </source>
</reference>
<dbReference type="EMBL" id="WIWV01000091">
    <property type="protein sequence ID" value="KAF7714237.1"/>
    <property type="molecule type" value="Genomic_DNA"/>
</dbReference>
<evidence type="ECO:0000313" key="3">
    <source>
        <dbReference type="Proteomes" id="UP000631181"/>
    </source>
</evidence>
<dbReference type="OrthoDB" id="2537141at2759"/>
<evidence type="ECO:0000313" key="2">
    <source>
        <dbReference type="EMBL" id="KAF7714237.1"/>
    </source>
</evidence>
<dbReference type="AlphaFoldDB" id="A0A8J8WGC4"/>
<feature type="region of interest" description="Disordered" evidence="1">
    <location>
        <begin position="248"/>
        <end position="275"/>
    </location>
</feature>
<feature type="compositionally biased region" description="Polar residues" evidence="1">
    <location>
        <begin position="252"/>
        <end position="272"/>
    </location>
</feature>